<keyword evidence="2" id="KW-1185">Reference proteome</keyword>
<reference evidence="1 2" key="1">
    <citation type="journal article" date="2021" name="Hortic Res">
        <title>The domestication of Cucurbita argyrosperma as revealed by the genome of its wild relative.</title>
        <authorList>
            <person name="Barrera-Redondo J."/>
            <person name="Sanchez-de la Vega G."/>
            <person name="Aguirre-Liguori J.A."/>
            <person name="Castellanos-Morales G."/>
            <person name="Gutierrez-Guerrero Y.T."/>
            <person name="Aguirre-Dugua X."/>
            <person name="Aguirre-Planter E."/>
            <person name="Tenaillon M.I."/>
            <person name="Lira-Saade R."/>
            <person name="Eguiarte L.E."/>
        </authorList>
    </citation>
    <scope>NUCLEOTIDE SEQUENCE [LARGE SCALE GENOMIC DNA]</scope>
    <source>
        <strain evidence="1">JBR-2021</strain>
    </source>
</reference>
<dbReference type="InterPro" id="IPR014848">
    <property type="entry name" value="Rgp1"/>
</dbReference>
<gene>
    <name evidence="1" type="ORF">SDJN03_25459</name>
</gene>
<name>A0AAV6M485_9ROSI</name>
<evidence type="ECO:0000313" key="2">
    <source>
        <dbReference type="Proteomes" id="UP000685013"/>
    </source>
</evidence>
<dbReference type="Pfam" id="PF08737">
    <property type="entry name" value="Rgp1"/>
    <property type="match status" value="1"/>
</dbReference>
<comment type="caution">
    <text evidence="1">The sequence shown here is derived from an EMBL/GenBank/DDBJ whole genome shotgun (WGS) entry which is preliminary data.</text>
</comment>
<proteinExistence type="predicted"/>
<evidence type="ECO:0000313" key="1">
    <source>
        <dbReference type="EMBL" id="KAG6574820.1"/>
    </source>
</evidence>
<dbReference type="AlphaFoldDB" id="A0AAV6M485"/>
<dbReference type="Proteomes" id="UP000685013">
    <property type="component" value="Chromosome 17"/>
</dbReference>
<evidence type="ECO:0008006" key="3">
    <source>
        <dbReference type="Google" id="ProtNLM"/>
    </source>
</evidence>
<feature type="non-terminal residue" evidence="1">
    <location>
        <position position="1"/>
    </location>
</feature>
<dbReference type="EMBL" id="JAGKQH010000017">
    <property type="protein sequence ID" value="KAG6574820.1"/>
    <property type="molecule type" value="Genomic_DNA"/>
</dbReference>
<accession>A0AAV6M485</accession>
<dbReference type="PANTHER" id="PTHR12507">
    <property type="entry name" value="REDUCED GROWTH PHENOTYPE 1 RGP1, YEAST -RELATED"/>
    <property type="match status" value="1"/>
</dbReference>
<protein>
    <recommendedName>
        <fullName evidence="3">RAB6A-GEF complex partner protein 2-like</fullName>
    </recommendedName>
</protein>
<sequence length="629" mass="71205">MCRTHEEEEDDDGEEEEIAKISSQISSHFSSVFIKLSSIFEICPVFNSAFSHCSLPEIFILILIEFDFGFGFSFSFSVSCVRSETPEEDVEEVEKWHRKQRPMFGSRFSIFGVGAAAEKVEESVKSEVLPGFELRCDKDVYRPGDPVVVTIEICSSVAQLDCSLLIERLRFEIIGLRKLDAQWFSTQKPIPGSRQRRGEHVFMDCSVQSIVSNQIISSGATKSYEVRTTLPSRIPPSYKGATIRYMYYVKSTLLGRWLTQENGRSHKESLKDQIEMEARVPLQVWVTQKTNGMLMEEGQNDAFQMDVFWKEMKGDADWIRANDIYDGIDEGYDSSRDEISSVSSYNPMREPFHRTFGSSLSLQSSAGRSSIKDAPFIEGERLSLSPNVARPRVSVAEVLYDSADVASSQKSFAAVSPSQALSFEKNQLTDDDVGVASSPMPKIIEPVASEGFIRGRSYNIRVDDQVLLRFCPKNSDSTYYFSDMIGGTLTFFHEDGARRCLEVSITLETSETVSRRFVHPSRRNSPTIVKVQSDHFEVVADLIQTSFLFSIPINGPMSFSTPRVSLQWALRFEFFTTPKNVDWTRYEHPLLIEAREKSEWILPITVHAPPSSTATAQNRNDRPFPLEPL</sequence>
<organism evidence="1 2">
    <name type="scientific">Cucurbita argyrosperma subsp. sororia</name>
    <dbReference type="NCBI Taxonomy" id="37648"/>
    <lineage>
        <taxon>Eukaryota</taxon>
        <taxon>Viridiplantae</taxon>
        <taxon>Streptophyta</taxon>
        <taxon>Embryophyta</taxon>
        <taxon>Tracheophyta</taxon>
        <taxon>Spermatophyta</taxon>
        <taxon>Magnoliopsida</taxon>
        <taxon>eudicotyledons</taxon>
        <taxon>Gunneridae</taxon>
        <taxon>Pentapetalae</taxon>
        <taxon>rosids</taxon>
        <taxon>fabids</taxon>
        <taxon>Cucurbitales</taxon>
        <taxon>Cucurbitaceae</taxon>
        <taxon>Cucurbiteae</taxon>
        <taxon>Cucurbita</taxon>
    </lineage>
</organism>